<proteinExistence type="inferred from homology"/>
<reference evidence="3 4" key="1">
    <citation type="journal article" date="2014" name="Am. J. Bot.">
        <title>Genome assembly and annotation for red clover (Trifolium pratense; Fabaceae).</title>
        <authorList>
            <person name="Istvanek J."/>
            <person name="Jaros M."/>
            <person name="Krenek A."/>
            <person name="Repkova J."/>
        </authorList>
    </citation>
    <scope>NUCLEOTIDE SEQUENCE [LARGE SCALE GENOMIC DNA]</scope>
    <source>
        <strain evidence="4">cv. Tatra</strain>
        <tissue evidence="3">Young leaves</tissue>
    </source>
</reference>
<dbReference type="GO" id="GO:0005739">
    <property type="term" value="C:mitochondrion"/>
    <property type="evidence" value="ECO:0007669"/>
    <property type="project" value="TreeGrafter"/>
</dbReference>
<accession>A0A2K3MI61</accession>
<reference evidence="3 4" key="2">
    <citation type="journal article" date="2017" name="Front. Plant Sci.">
        <title>Gene Classification and Mining of Molecular Markers Useful in Red Clover (Trifolium pratense) Breeding.</title>
        <authorList>
            <person name="Istvanek J."/>
            <person name="Dluhosova J."/>
            <person name="Dluhos P."/>
            <person name="Patkova L."/>
            <person name="Nedelnik J."/>
            <person name="Repkova J."/>
        </authorList>
    </citation>
    <scope>NUCLEOTIDE SEQUENCE [LARGE SCALE GENOMIC DNA]</scope>
    <source>
        <strain evidence="4">cv. Tatra</strain>
        <tissue evidence="3">Young leaves</tissue>
    </source>
</reference>
<name>A0A2K3MI61_TRIPR</name>
<organism evidence="3 4">
    <name type="scientific">Trifolium pratense</name>
    <name type="common">Red clover</name>
    <dbReference type="NCBI Taxonomy" id="57577"/>
    <lineage>
        <taxon>Eukaryota</taxon>
        <taxon>Viridiplantae</taxon>
        <taxon>Streptophyta</taxon>
        <taxon>Embryophyta</taxon>
        <taxon>Tracheophyta</taxon>
        <taxon>Spermatophyta</taxon>
        <taxon>Magnoliopsida</taxon>
        <taxon>eudicotyledons</taxon>
        <taxon>Gunneridae</taxon>
        <taxon>Pentapetalae</taxon>
        <taxon>rosids</taxon>
        <taxon>fabids</taxon>
        <taxon>Fabales</taxon>
        <taxon>Fabaceae</taxon>
        <taxon>Papilionoideae</taxon>
        <taxon>50 kb inversion clade</taxon>
        <taxon>NPAAA clade</taxon>
        <taxon>Hologalegina</taxon>
        <taxon>IRL clade</taxon>
        <taxon>Trifolieae</taxon>
        <taxon>Trifolium</taxon>
    </lineage>
</organism>
<comment type="caution">
    <text evidence="3">The sequence shown here is derived from an EMBL/GenBank/DDBJ whole genome shotgun (WGS) entry which is preliminary data.</text>
</comment>
<evidence type="ECO:0000313" key="4">
    <source>
        <dbReference type="Proteomes" id="UP000236291"/>
    </source>
</evidence>
<gene>
    <name evidence="3" type="ORF">L195_g046601</name>
</gene>
<evidence type="ECO:0000256" key="1">
    <source>
        <dbReference type="ARBA" id="ARBA00007584"/>
    </source>
</evidence>
<dbReference type="PANTHER" id="PTHR12499:SF0">
    <property type="entry name" value="OPTIC ATROPHY 3 PROTEIN"/>
    <property type="match status" value="1"/>
</dbReference>
<protein>
    <submittedName>
        <fullName evidence="3">Uncharacterized protein</fullName>
    </submittedName>
</protein>
<dbReference type="PANTHER" id="PTHR12499">
    <property type="entry name" value="OPTIC ATROPHY 3 PROTEIN OPA3"/>
    <property type="match status" value="1"/>
</dbReference>
<evidence type="ECO:0000256" key="2">
    <source>
        <dbReference type="ARBA" id="ARBA00023054"/>
    </source>
</evidence>
<keyword evidence="2" id="KW-0175">Coiled coil</keyword>
<dbReference type="EMBL" id="ASHM01062942">
    <property type="protein sequence ID" value="PNX90477.1"/>
    <property type="molecule type" value="Genomic_DNA"/>
</dbReference>
<dbReference type="AlphaFoldDB" id="A0A2K3MI61"/>
<dbReference type="Pfam" id="PF07047">
    <property type="entry name" value="OPA3"/>
    <property type="match status" value="1"/>
</dbReference>
<sequence length="47" mass="5185">MLPLLKLGTLALKTLSKPVAGKLKQQASIHPRFRQLIIDMAQEANCV</sequence>
<evidence type="ECO:0000313" key="3">
    <source>
        <dbReference type="EMBL" id="PNX90477.1"/>
    </source>
</evidence>
<dbReference type="InterPro" id="IPR010754">
    <property type="entry name" value="OPA3-like"/>
</dbReference>
<dbReference type="GO" id="GO:0019216">
    <property type="term" value="P:regulation of lipid metabolic process"/>
    <property type="evidence" value="ECO:0007669"/>
    <property type="project" value="TreeGrafter"/>
</dbReference>
<dbReference type="STRING" id="57577.A0A2K3MI61"/>
<comment type="similarity">
    <text evidence="1">Belongs to the OPA3 family.</text>
</comment>
<dbReference type="Proteomes" id="UP000236291">
    <property type="component" value="Unassembled WGS sequence"/>
</dbReference>